<dbReference type="EMBL" id="JAFEMO010000009">
    <property type="protein sequence ID" value="KAH7564653.1"/>
    <property type="molecule type" value="Genomic_DNA"/>
</dbReference>
<keyword evidence="6" id="KW-0539">Nucleus</keyword>
<evidence type="ECO:0000256" key="2">
    <source>
        <dbReference type="ARBA" id="ARBA00022618"/>
    </source>
</evidence>
<dbReference type="InterPro" id="IPR039776">
    <property type="entry name" value="Pds5"/>
</dbReference>
<keyword evidence="7" id="KW-0131">Cell cycle</keyword>
<evidence type="ECO:0000256" key="8">
    <source>
        <dbReference type="SAM" id="MobiDB-lite"/>
    </source>
</evidence>
<organism evidence="9 10">
    <name type="scientific">Xanthoceras sorbifolium</name>
    <dbReference type="NCBI Taxonomy" id="99658"/>
    <lineage>
        <taxon>Eukaryota</taxon>
        <taxon>Viridiplantae</taxon>
        <taxon>Streptophyta</taxon>
        <taxon>Embryophyta</taxon>
        <taxon>Tracheophyta</taxon>
        <taxon>Spermatophyta</taxon>
        <taxon>Magnoliopsida</taxon>
        <taxon>eudicotyledons</taxon>
        <taxon>Gunneridae</taxon>
        <taxon>Pentapetalae</taxon>
        <taxon>rosids</taxon>
        <taxon>malvids</taxon>
        <taxon>Sapindales</taxon>
        <taxon>Sapindaceae</taxon>
        <taxon>Xanthoceroideae</taxon>
        <taxon>Xanthoceras</taxon>
    </lineage>
</organism>
<evidence type="ECO:0000256" key="6">
    <source>
        <dbReference type="ARBA" id="ARBA00023242"/>
    </source>
</evidence>
<gene>
    <name evidence="9" type="ORF">JRO89_XS09G0002200</name>
</gene>
<evidence type="ECO:0000256" key="4">
    <source>
        <dbReference type="ARBA" id="ARBA00022776"/>
    </source>
</evidence>
<dbReference type="SUPFAM" id="SSF48371">
    <property type="entry name" value="ARM repeat"/>
    <property type="match status" value="1"/>
</dbReference>
<dbReference type="PANTHER" id="PTHR12663:SF69">
    <property type="entry name" value="SISTER CHROMATID COHESION PROTEIN PDS5 HOMOLOG E"/>
    <property type="match status" value="1"/>
</dbReference>
<proteinExistence type="predicted"/>
<feature type="region of interest" description="Disordered" evidence="8">
    <location>
        <begin position="324"/>
        <end position="445"/>
    </location>
</feature>
<reference evidence="9 10" key="1">
    <citation type="submission" date="2021-02" db="EMBL/GenBank/DDBJ databases">
        <title>Plant Genome Project.</title>
        <authorList>
            <person name="Zhang R.-G."/>
        </authorList>
    </citation>
    <scope>NUCLEOTIDE SEQUENCE [LARGE SCALE GENOMIC DNA]</scope>
    <source>
        <tissue evidence="9">Leaves</tissue>
    </source>
</reference>
<protein>
    <submittedName>
        <fullName evidence="9">Uncharacterized protein</fullName>
    </submittedName>
</protein>
<feature type="compositionally biased region" description="Basic and acidic residues" evidence="8">
    <location>
        <begin position="327"/>
        <end position="416"/>
    </location>
</feature>
<keyword evidence="10" id="KW-1185">Reference proteome</keyword>
<evidence type="ECO:0000256" key="5">
    <source>
        <dbReference type="ARBA" id="ARBA00023204"/>
    </source>
</evidence>
<dbReference type="InterPro" id="IPR016024">
    <property type="entry name" value="ARM-type_fold"/>
</dbReference>
<accession>A0ABQ8HK57</accession>
<dbReference type="PANTHER" id="PTHR12663">
    <property type="entry name" value="ANDROGEN INDUCED INHIBITOR OF PROLIFERATION AS3 / PDS5-RELATED"/>
    <property type="match status" value="1"/>
</dbReference>
<keyword evidence="4" id="KW-0498">Mitosis</keyword>
<keyword evidence="3" id="KW-0227">DNA damage</keyword>
<evidence type="ECO:0000313" key="10">
    <source>
        <dbReference type="Proteomes" id="UP000827721"/>
    </source>
</evidence>
<feature type="region of interest" description="Disordered" evidence="8">
    <location>
        <begin position="268"/>
        <end position="290"/>
    </location>
</feature>
<evidence type="ECO:0000256" key="3">
    <source>
        <dbReference type="ARBA" id="ARBA00022763"/>
    </source>
</evidence>
<evidence type="ECO:0000313" key="9">
    <source>
        <dbReference type="EMBL" id="KAH7564653.1"/>
    </source>
</evidence>
<keyword evidence="5" id="KW-0234">DNA repair</keyword>
<keyword evidence="2" id="KW-0132">Cell division</keyword>
<evidence type="ECO:0000256" key="7">
    <source>
        <dbReference type="ARBA" id="ARBA00023306"/>
    </source>
</evidence>
<evidence type="ECO:0000256" key="1">
    <source>
        <dbReference type="ARBA" id="ARBA00004123"/>
    </source>
</evidence>
<comment type="subcellular location">
    <subcellularLocation>
        <location evidence="1">Nucleus</location>
    </subcellularLocation>
</comment>
<sequence>MGSPEGEIELQEQLREAGNLLLSPPSDIHQLNVLLDKVESLLANVEQAPSDSVRGALLPSMKALIANEVLRHPDASVRTSVASCMSEITRISAPDAPYNDDEMREIFQLIVSAFEKLADMSGRLYTKAVNSLDIVAKVRTCLVMLDLECDASIMEMFKTFLKVISSDHPNTIFSAMERTMTLVIDESEEVSWDLLSTLLDSVRKENQDISSTSWKLGEQVITNCAAKLKPYLMEAVQSKGVVLEGYADIVSTICKSGDGTLQHNHLNGTGEHMVTEEPDSTSPGEVCHDVDGISKSMMHKGTAPTRNEDSFINDKSSKVLEQCSLSEHPKSTDEREQPISTDEREQHKSTDEREPPKTTDEGEHPKSTDEEEHAKSTDEEEHPKSTDEEEHPNSTDEQEHPKNMDVRGCAEPDNTRTVKSGSEQESVPRKRGRKPNSLMNPEEGY</sequence>
<dbReference type="Pfam" id="PF20168">
    <property type="entry name" value="PDS5"/>
    <property type="match status" value="1"/>
</dbReference>
<dbReference type="Proteomes" id="UP000827721">
    <property type="component" value="Unassembled WGS sequence"/>
</dbReference>
<name>A0ABQ8HK57_9ROSI</name>
<comment type="caution">
    <text evidence="9">The sequence shown here is derived from an EMBL/GenBank/DDBJ whole genome shotgun (WGS) entry which is preliminary data.</text>
</comment>